<dbReference type="GO" id="GO:0003839">
    <property type="term" value="F:gamma-glutamylcyclotransferase activity"/>
    <property type="evidence" value="ECO:0007669"/>
    <property type="project" value="UniProtKB-EC"/>
</dbReference>
<keyword evidence="4" id="KW-0812">Transmembrane</keyword>
<dbReference type="InterPro" id="IPR013024">
    <property type="entry name" value="GGCT-like"/>
</dbReference>
<name>A0A6S8A2M7_9STRA</name>
<dbReference type="InterPro" id="IPR036568">
    <property type="entry name" value="GGCT-like_sf"/>
</dbReference>
<dbReference type="EMBL" id="HBIN01003794">
    <property type="protein sequence ID" value="CAE0432316.1"/>
    <property type="molecule type" value="Transcribed_RNA"/>
</dbReference>
<proteinExistence type="predicted"/>
<evidence type="ECO:0000256" key="4">
    <source>
        <dbReference type="SAM" id="Phobius"/>
    </source>
</evidence>
<accession>A0A6S8A2M7</accession>
<dbReference type="EMBL" id="HBIN01003795">
    <property type="protein sequence ID" value="CAE0432317.1"/>
    <property type="molecule type" value="Transcribed_RNA"/>
</dbReference>
<dbReference type="Pfam" id="PF13772">
    <property type="entry name" value="AIG2_2"/>
    <property type="match status" value="1"/>
</dbReference>
<feature type="binding site" evidence="3">
    <location>
        <position position="203"/>
    </location>
    <ligand>
        <name>substrate</name>
    </ligand>
</feature>
<dbReference type="InterPro" id="IPR017939">
    <property type="entry name" value="G-Glutamylcylcotransferase"/>
</dbReference>
<gene>
    <name evidence="5" type="ORF">ASTO00021_LOCUS2642</name>
    <name evidence="6" type="ORF">ASTO00021_LOCUS2643</name>
</gene>
<dbReference type="PANTHER" id="PTHR12935">
    <property type="entry name" value="GAMMA-GLUTAMYLCYCLOTRANSFERASE"/>
    <property type="match status" value="1"/>
</dbReference>
<organism evidence="5">
    <name type="scientific">Aplanochytrium stocchinoi</name>
    <dbReference type="NCBI Taxonomy" id="215587"/>
    <lineage>
        <taxon>Eukaryota</taxon>
        <taxon>Sar</taxon>
        <taxon>Stramenopiles</taxon>
        <taxon>Bigyra</taxon>
        <taxon>Labyrinthulomycetes</taxon>
        <taxon>Thraustochytrida</taxon>
        <taxon>Thraustochytriidae</taxon>
        <taxon>Aplanochytrium</taxon>
    </lineage>
</organism>
<reference evidence="5" key="1">
    <citation type="submission" date="2021-01" db="EMBL/GenBank/DDBJ databases">
        <authorList>
            <person name="Corre E."/>
            <person name="Pelletier E."/>
            <person name="Niang G."/>
            <person name="Scheremetjew M."/>
            <person name="Finn R."/>
            <person name="Kale V."/>
            <person name="Holt S."/>
            <person name="Cochrane G."/>
            <person name="Meng A."/>
            <person name="Brown T."/>
            <person name="Cohen L."/>
        </authorList>
    </citation>
    <scope>NUCLEOTIDE SEQUENCE</scope>
    <source>
        <strain evidence="5">GSBS06</strain>
    </source>
</reference>
<feature type="transmembrane region" description="Helical" evidence="4">
    <location>
        <begin position="21"/>
        <end position="39"/>
    </location>
</feature>
<evidence type="ECO:0000313" key="6">
    <source>
        <dbReference type="EMBL" id="CAE0432317.1"/>
    </source>
</evidence>
<keyword evidence="4" id="KW-1133">Transmembrane helix</keyword>
<dbReference type="AlphaFoldDB" id="A0A6S8A2M7"/>
<evidence type="ECO:0000256" key="3">
    <source>
        <dbReference type="PIRSR" id="PIRSR617939-2"/>
    </source>
</evidence>
<dbReference type="PANTHER" id="PTHR12935:SF0">
    <property type="entry name" value="GAMMA-GLUTAMYLCYCLOTRANSFERASE"/>
    <property type="match status" value="1"/>
</dbReference>
<dbReference type="SUPFAM" id="SSF110857">
    <property type="entry name" value="Gamma-glutamyl cyclotransferase-like"/>
    <property type="match status" value="1"/>
</dbReference>
<sequence length="244" mass="27946">MKRVKENTKFVLPFRADNYRMLVMAVLTFILIFRLWYGVNHISLDKETDLVEKAQKVERAKKGDDFFYYFAYASDLSQERLREGSSSEALTLGVASLSGYRFDYTSFSKVWKGGVADIVPTGAKSDKVWGVLYRVPKGDLDKLDKQKGINKPDPRYRKFKTIVDLSVSDDVDGYDTTKQYEVVTYCITDNKRGDETVKPSQQYRKCILKGSRQSGLPRSYTKYLSDIKDNGSTYRRKSVGTACD</sequence>
<keyword evidence="4" id="KW-0472">Membrane</keyword>
<dbReference type="EC" id="4.3.2.9" evidence="1"/>
<dbReference type="Gene3D" id="3.10.490.10">
    <property type="entry name" value="Gamma-glutamyl cyclotransferase-like"/>
    <property type="match status" value="1"/>
</dbReference>
<feature type="binding site" evidence="3">
    <location>
        <begin position="69"/>
        <end position="74"/>
    </location>
    <ligand>
        <name>substrate</name>
    </ligand>
</feature>
<keyword evidence="2" id="KW-0456">Lyase</keyword>
<protein>
    <recommendedName>
        <fullName evidence="1">gamma-glutamylcyclotransferase</fullName>
        <ecNumber evidence="1">4.3.2.9</ecNumber>
    </recommendedName>
</protein>
<evidence type="ECO:0000256" key="1">
    <source>
        <dbReference type="ARBA" id="ARBA00012346"/>
    </source>
</evidence>
<evidence type="ECO:0000313" key="5">
    <source>
        <dbReference type="EMBL" id="CAE0432316.1"/>
    </source>
</evidence>
<dbReference type="CDD" id="cd06661">
    <property type="entry name" value="GGCT_like"/>
    <property type="match status" value="1"/>
</dbReference>
<evidence type="ECO:0000256" key="2">
    <source>
        <dbReference type="ARBA" id="ARBA00023239"/>
    </source>
</evidence>